<dbReference type="Proteomes" id="UP000011723">
    <property type="component" value="Chromosome"/>
</dbReference>
<feature type="domain" description="FAD-binding FR-type" evidence="1">
    <location>
        <begin position="3"/>
        <end position="148"/>
    </location>
</feature>
<evidence type="ECO:0000259" key="1">
    <source>
        <dbReference type="PROSITE" id="PS51384"/>
    </source>
</evidence>
<reference evidence="2 3" key="1">
    <citation type="journal article" date="2012" name="Stand. Genomic Sci.">
        <title>Genome sequence of the halotolerant bacterium Corynebacterium halotolerans type strain YIM 70093(T) (= DSM 44683(T)).</title>
        <authorList>
            <person name="Ruckert C."/>
            <person name="Albersmeier A."/>
            <person name="Al-Dilaimi A."/>
            <person name="Niehaus K."/>
            <person name="Szczepanowski R."/>
            <person name="Kalinowski J."/>
        </authorList>
    </citation>
    <scope>NUCLEOTIDE SEQUENCE [LARGE SCALE GENOMIC DNA]</scope>
    <source>
        <strain evidence="2">YIM 70093</strain>
    </source>
</reference>
<dbReference type="PANTHER" id="PTHR30157">
    <property type="entry name" value="FERRIC REDUCTASE, NADPH-DEPENDENT"/>
    <property type="match status" value="1"/>
</dbReference>
<name>M1NVW9_9CORY</name>
<accession>M1NVW9</accession>
<dbReference type="EMBL" id="CP003697">
    <property type="protein sequence ID" value="AGF71640.1"/>
    <property type="molecule type" value="Genomic_DNA"/>
</dbReference>
<dbReference type="InterPro" id="IPR007037">
    <property type="entry name" value="SIP_rossman_dom"/>
</dbReference>
<sequence length="301" mass="32196">MPYRPFRAVVDDVARLSPSFIRVTFGGAELAGFGPAGLAFDQRIKLIFPTSAGELPDLPADGNWYEHWRTLPEHDRGVMRTYSIRDVERDARGTRLSVDFVLHLGTDGADSSGPAATWAHGARSGDELVVIGPDRDEDSGSGIEFSPGATREFRLFGDETAAPAIARILGDLPAGSVGEAAIEVPTAEDVLPLTAPAGVRVRWLPRDGAAHGSLLATAAGVVTQTPAEPDDAPLLWETPLYSSSGERLDAAPGRDGDVYYWIAGESGMVTGMRRGLVKTHGIPRSRVSFMGYWKRGVAMRG</sequence>
<protein>
    <recommendedName>
        <fullName evidence="1">FAD-binding FR-type domain-containing protein</fullName>
    </recommendedName>
</protein>
<proteinExistence type="predicted"/>
<dbReference type="InterPro" id="IPR013113">
    <property type="entry name" value="SIP_FAD-bd"/>
</dbReference>
<gene>
    <name evidence="2" type="ORF">A605_03135</name>
</gene>
<dbReference type="PROSITE" id="PS51384">
    <property type="entry name" value="FAD_FR"/>
    <property type="match status" value="1"/>
</dbReference>
<keyword evidence="3" id="KW-1185">Reference proteome</keyword>
<dbReference type="SUPFAM" id="SSF63380">
    <property type="entry name" value="Riboflavin synthase domain-like"/>
    <property type="match status" value="1"/>
</dbReference>
<evidence type="ECO:0000313" key="3">
    <source>
        <dbReference type="Proteomes" id="UP000011723"/>
    </source>
</evidence>
<dbReference type="InterPro" id="IPR017938">
    <property type="entry name" value="Riboflavin_synthase-like_b-brl"/>
</dbReference>
<dbReference type="PANTHER" id="PTHR30157:SF0">
    <property type="entry name" value="NADPH-DEPENDENT FERRIC-CHELATE REDUCTASE"/>
    <property type="match status" value="1"/>
</dbReference>
<dbReference type="Pfam" id="PF04954">
    <property type="entry name" value="SIP"/>
    <property type="match status" value="1"/>
</dbReference>
<dbReference type="KEGG" id="chn:A605_03135"/>
<organism evidence="2 3">
    <name type="scientific">Corynebacterium halotolerans YIM 70093 = DSM 44683</name>
    <dbReference type="NCBI Taxonomy" id="1121362"/>
    <lineage>
        <taxon>Bacteria</taxon>
        <taxon>Bacillati</taxon>
        <taxon>Actinomycetota</taxon>
        <taxon>Actinomycetes</taxon>
        <taxon>Mycobacteriales</taxon>
        <taxon>Corynebacteriaceae</taxon>
        <taxon>Corynebacterium</taxon>
    </lineage>
</organism>
<dbReference type="PATRIC" id="fig|1121362.3.peg.629"/>
<evidence type="ECO:0000313" key="2">
    <source>
        <dbReference type="EMBL" id="AGF71640.1"/>
    </source>
</evidence>
<dbReference type="RefSeq" id="WP_015400060.1">
    <property type="nucleotide sequence ID" value="NC_020302.1"/>
</dbReference>
<dbReference type="HOGENOM" id="CLU_040923_2_0_11"/>
<dbReference type="InterPro" id="IPR039261">
    <property type="entry name" value="FNR_nucleotide-bd"/>
</dbReference>
<dbReference type="InterPro" id="IPR017927">
    <property type="entry name" value="FAD-bd_FR_type"/>
</dbReference>
<dbReference type="Gene3D" id="3.40.50.80">
    <property type="entry name" value="Nucleotide-binding domain of ferredoxin-NADP reductase (FNR) module"/>
    <property type="match status" value="1"/>
</dbReference>
<dbReference type="eggNOG" id="COG2375">
    <property type="taxonomic scope" value="Bacteria"/>
</dbReference>
<dbReference type="STRING" id="1121362.A605_03135"/>
<dbReference type="OrthoDB" id="3291337at2"/>
<dbReference type="AlphaFoldDB" id="M1NVW9"/>
<dbReference type="CDD" id="cd06193">
    <property type="entry name" value="siderophore_interacting"/>
    <property type="match status" value="1"/>
</dbReference>
<dbReference type="GO" id="GO:0016491">
    <property type="term" value="F:oxidoreductase activity"/>
    <property type="evidence" value="ECO:0007669"/>
    <property type="project" value="InterPro"/>
</dbReference>
<dbReference type="Gene3D" id="2.40.30.10">
    <property type="entry name" value="Translation factors"/>
    <property type="match status" value="1"/>
</dbReference>
<dbReference type="Pfam" id="PF08021">
    <property type="entry name" value="FAD_binding_9"/>
    <property type="match status" value="1"/>
</dbReference>
<dbReference type="InterPro" id="IPR039374">
    <property type="entry name" value="SIP_fam"/>
</dbReference>